<sequence>WLSYREDQIQFEVRIKKITQLRKYKLDYEYLIEANTIASDTEEDSSDPDYATIDCSGEDKLTSGKTKVGHLPSTHFRTLGNHLPTVTGGVQQRCKQLKCTKKTSVFCTKCKVHLCLVA</sequence>
<reference evidence="1" key="1">
    <citation type="submission" date="2015-11" db="EMBL/GenBank/DDBJ databases">
        <title>De novo transcriptome assembly of four potential Pierce s Disease insect vectors from Arizona vineyards.</title>
        <authorList>
            <person name="Tassone E.E."/>
        </authorList>
    </citation>
    <scope>NUCLEOTIDE SEQUENCE</scope>
</reference>
<organism evidence="1">
    <name type="scientific">Graphocephala atropunctata</name>
    <dbReference type="NCBI Taxonomy" id="36148"/>
    <lineage>
        <taxon>Eukaryota</taxon>
        <taxon>Metazoa</taxon>
        <taxon>Ecdysozoa</taxon>
        <taxon>Arthropoda</taxon>
        <taxon>Hexapoda</taxon>
        <taxon>Insecta</taxon>
        <taxon>Pterygota</taxon>
        <taxon>Neoptera</taxon>
        <taxon>Paraneoptera</taxon>
        <taxon>Hemiptera</taxon>
        <taxon>Auchenorrhyncha</taxon>
        <taxon>Membracoidea</taxon>
        <taxon>Cicadellidae</taxon>
        <taxon>Cicadellinae</taxon>
        <taxon>Cicadellini</taxon>
        <taxon>Graphocephala</taxon>
    </lineage>
</organism>
<accession>A0A1B6KBP3</accession>
<dbReference type="EMBL" id="GEBQ01031104">
    <property type="protein sequence ID" value="JAT08873.1"/>
    <property type="molecule type" value="Transcribed_RNA"/>
</dbReference>
<name>A0A1B6KBP3_9HEMI</name>
<proteinExistence type="predicted"/>
<dbReference type="AlphaFoldDB" id="A0A1B6KBP3"/>
<evidence type="ECO:0000313" key="1">
    <source>
        <dbReference type="EMBL" id="JAT08873.1"/>
    </source>
</evidence>
<feature type="non-terminal residue" evidence="1">
    <location>
        <position position="1"/>
    </location>
</feature>
<protein>
    <submittedName>
        <fullName evidence="1">Uncharacterized protein</fullName>
    </submittedName>
</protein>
<gene>
    <name evidence="1" type="ORF">g.52324</name>
</gene>
<feature type="non-terminal residue" evidence="1">
    <location>
        <position position="118"/>
    </location>
</feature>